<dbReference type="OrthoDB" id="1924787at2759"/>
<keyword evidence="9" id="KW-1185">Reference proteome</keyword>
<keyword evidence="5" id="KW-0333">Golgi apparatus</keyword>
<dbReference type="GO" id="GO:0000139">
    <property type="term" value="C:Golgi membrane"/>
    <property type="evidence" value="ECO:0007669"/>
    <property type="project" value="UniProtKB-SubCell"/>
</dbReference>
<dbReference type="EMBL" id="JADFTS010000005">
    <property type="protein sequence ID" value="KAF9607709.1"/>
    <property type="molecule type" value="Genomic_DNA"/>
</dbReference>
<dbReference type="PANTHER" id="PTHR11062:SF48">
    <property type="entry name" value="OJ1485_B09.5 PROTEIN"/>
    <property type="match status" value="1"/>
</dbReference>
<keyword evidence="4" id="KW-0735">Signal-anchor</keyword>
<dbReference type="InterPro" id="IPR040911">
    <property type="entry name" value="Exostosin_GT47"/>
</dbReference>
<dbReference type="InterPro" id="IPR004263">
    <property type="entry name" value="Exostosin"/>
</dbReference>
<keyword evidence="3" id="KW-0328">Glycosyltransferase</keyword>
<feature type="transmembrane region" description="Helical" evidence="6">
    <location>
        <begin position="48"/>
        <end position="67"/>
    </location>
</feature>
<keyword evidence="6" id="KW-0812">Transmembrane</keyword>
<dbReference type="Pfam" id="PF03016">
    <property type="entry name" value="Exostosin_GT47"/>
    <property type="match status" value="1"/>
</dbReference>
<evidence type="ECO:0000259" key="7">
    <source>
        <dbReference type="Pfam" id="PF03016"/>
    </source>
</evidence>
<comment type="subcellular location">
    <subcellularLocation>
        <location evidence="1">Golgi apparatus membrane</location>
        <topology evidence="1">Single-pass type II membrane protein</topology>
    </subcellularLocation>
</comment>
<comment type="similarity">
    <text evidence="2">Belongs to the glycosyltransferase 47 family.</text>
</comment>
<evidence type="ECO:0000256" key="2">
    <source>
        <dbReference type="ARBA" id="ARBA00010271"/>
    </source>
</evidence>
<feature type="domain" description="Exostosin GT47" evidence="7">
    <location>
        <begin position="100"/>
        <end position="408"/>
    </location>
</feature>
<evidence type="ECO:0000313" key="9">
    <source>
        <dbReference type="Proteomes" id="UP000631114"/>
    </source>
</evidence>
<gene>
    <name evidence="8" type="ORF">IFM89_038249</name>
</gene>
<evidence type="ECO:0000256" key="6">
    <source>
        <dbReference type="SAM" id="Phobius"/>
    </source>
</evidence>
<evidence type="ECO:0000256" key="3">
    <source>
        <dbReference type="ARBA" id="ARBA00022676"/>
    </source>
</evidence>
<comment type="caution">
    <text evidence="8">The sequence shown here is derived from an EMBL/GenBank/DDBJ whole genome shotgun (WGS) entry which is preliminary data.</text>
</comment>
<evidence type="ECO:0000256" key="5">
    <source>
        <dbReference type="ARBA" id="ARBA00023034"/>
    </source>
</evidence>
<dbReference type="Proteomes" id="UP000631114">
    <property type="component" value="Unassembled WGS sequence"/>
</dbReference>
<protein>
    <recommendedName>
        <fullName evidence="7">Exostosin GT47 domain-containing protein</fullName>
    </recommendedName>
</protein>
<evidence type="ECO:0000256" key="4">
    <source>
        <dbReference type="ARBA" id="ARBA00022968"/>
    </source>
</evidence>
<keyword evidence="3" id="KW-0808">Transferase</keyword>
<dbReference type="GO" id="GO:0016757">
    <property type="term" value="F:glycosyltransferase activity"/>
    <property type="evidence" value="ECO:0007669"/>
    <property type="project" value="UniProtKB-KW"/>
</dbReference>
<dbReference type="PANTHER" id="PTHR11062">
    <property type="entry name" value="EXOSTOSIN HEPARAN SULFATE GLYCOSYLTRANSFERASE -RELATED"/>
    <property type="match status" value="1"/>
</dbReference>
<sequence length="480" mass="55561">MCRTKTQTNKTDINNIRSRTHLISLFIFPKHMTTLSTSCEKMHGKKKTLLLIIIIFLLLLIPLSLFITTVDLKSHFFSFPLTQSQPSKSSSTSLCNNSPPPLKIFMYNLPVKFNLGMISHEISDNVSISSGNFPTWPMNSGLKQQHSVEYWMMGSLLVNNEDGREAVRVMDPELADVFYVPFFSSLSFNTHGHIMTDPDTEIDRQLQIDILEFLRNSQYWQRSEGRDHVIPMHHPNAFRFLRDQVNASILIVADFGRFPKSMSRLNKDVVAPYVHVVESFIADNSPDPYVSRTTLLFFRGRTVRKDEGIVRAKLAKILEGYDDVHYEQSFASGATIKASSEGMRTSKFCLHPAGDTPSSCRLFDAIVSHCVPVIVSDKIELPFEDELDYTQFSLFFSVKEALEPGYMVGELRKIEKDRWIEMWKKLKDISHHFEFQFPPKRDDAVNMLWRQVRHKLPASKLSIHRNRRLKIPDWWDLKRR</sequence>
<name>A0A835HZ19_9MAGN</name>
<keyword evidence="6" id="KW-0472">Membrane</keyword>
<proteinExistence type="inferred from homology"/>
<organism evidence="8 9">
    <name type="scientific">Coptis chinensis</name>
    <dbReference type="NCBI Taxonomy" id="261450"/>
    <lineage>
        <taxon>Eukaryota</taxon>
        <taxon>Viridiplantae</taxon>
        <taxon>Streptophyta</taxon>
        <taxon>Embryophyta</taxon>
        <taxon>Tracheophyta</taxon>
        <taxon>Spermatophyta</taxon>
        <taxon>Magnoliopsida</taxon>
        <taxon>Ranunculales</taxon>
        <taxon>Ranunculaceae</taxon>
        <taxon>Coptidoideae</taxon>
        <taxon>Coptis</taxon>
    </lineage>
</organism>
<accession>A0A835HZ19</accession>
<evidence type="ECO:0000313" key="8">
    <source>
        <dbReference type="EMBL" id="KAF9607709.1"/>
    </source>
</evidence>
<dbReference type="AlphaFoldDB" id="A0A835HZ19"/>
<keyword evidence="6" id="KW-1133">Transmembrane helix</keyword>
<reference evidence="8 9" key="1">
    <citation type="submission" date="2020-10" db="EMBL/GenBank/DDBJ databases">
        <title>The Coptis chinensis genome and diversification of protoberbering-type alkaloids.</title>
        <authorList>
            <person name="Wang B."/>
            <person name="Shu S."/>
            <person name="Song C."/>
            <person name="Liu Y."/>
        </authorList>
    </citation>
    <scope>NUCLEOTIDE SEQUENCE [LARGE SCALE GENOMIC DNA]</scope>
    <source>
        <strain evidence="8">HL-2020</strain>
        <tissue evidence="8">Leaf</tissue>
    </source>
</reference>
<evidence type="ECO:0000256" key="1">
    <source>
        <dbReference type="ARBA" id="ARBA00004323"/>
    </source>
</evidence>